<dbReference type="GO" id="GO:0042162">
    <property type="term" value="F:telomeric DNA binding"/>
    <property type="evidence" value="ECO:0007669"/>
    <property type="project" value="TreeGrafter"/>
</dbReference>
<sequence length="439" mass="49532">LASSSALVLCMDVGFSMSNSEPGQEPPFEQRQVCVFAENKDEVGVVLFGTDDTKNCLAKDGQYENITVLRHLMMPDFELLEDIESKLQPGGQQADCILPVILVFLLESCLFVINSLQTSEDQLDIITENLKKAGITLQFFLPFPVDGEDRADGPGASARPGKCLSRQQTRGLEMVKHITTSLKEEDGLEEIYTFNDALEKLSIFKRIDRRPMAWPCQLTIGGSVTIRIVRYKAVSEEVKRETVYCLNDDDETEVQKEDTIQGCLHHRGVNPDDPLPPVEPWLKRVIERPQDVSARCQAPLQDIKTKLPLKVVVKRKEQRTSADVFGSSADEPDVKKVKVDEKTEFNLVEITEGNITSRLSVRDLCVLVRQKTVSFDQACQQLTHRIAQLLGNRSPEYYMKSVACIQAFRDQSVSIFNSFLVQKIRFSLLCFFIIIIISH</sequence>
<evidence type="ECO:0000313" key="4">
    <source>
        <dbReference type="Ensembl" id="ENSCCRP00015115794.1"/>
    </source>
</evidence>
<dbReference type="Pfam" id="PF03730">
    <property type="entry name" value="Ku_C"/>
    <property type="match status" value="1"/>
</dbReference>
<organism evidence="4 5">
    <name type="scientific">Cyprinus carpio</name>
    <name type="common">Common carp</name>
    <dbReference type="NCBI Taxonomy" id="7962"/>
    <lineage>
        <taxon>Eukaryota</taxon>
        <taxon>Metazoa</taxon>
        <taxon>Chordata</taxon>
        <taxon>Craniata</taxon>
        <taxon>Vertebrata</taxon>
        <taxon>Euteleostomi</taxon>
        <taxon>Actinopterygii</taxon>
        <taxon>Neopterygii</taxon>
        <taxon>Teleostei</taxon>
        <taxon>Ostariophysi</taxon>
        <taxon>Cypriniformes</taxon>
        <taxon>Cyprinidae</taxon>
        <taxon>Cyprininae</taxon>
        <taxon>Cyprinus</taxon>
    </lineage>
</organism>
<name>A0A8C2B8B4_CYPCA</name>
<dbReference type="Gene3D" id="1.25.40.240">
    <property type="entry name" value="Ku, C-terminal domain"/>
    <property type="match status" value="1"/>
</dbReference>
<dbReference type="SUPFAM" id="SSF53300">
    <property type="entry name" value="vWA-like"/>
    <property type="match status" value="1"/>
</dbReference>
<feature type="domain" description="Ku70/Ku80 N-terminal alpha/beta" evidence="2">
    <location>
        <begin position="6"/>
        <end position="92"/>
    </location>
</feature>
<evidence type="ECO:0000259" key="3">
    <source>
        <dbReference type="Pfam" id="PF08785"/>
    </source>
</evidence>
<dbReference type="GO" id="GO:0000723">
    <property type="term" value="P:telomere maintenance"/>
    <property type="evidence" value="ECO:0007669"/>
    <property type="project" value="TreeGrafter"/>
</dbReference>
<dbReference type="Gene3D" id="1.10.1600.10">
    <property type="match status" value="1"/>
</dbReference>
<dbReference type="SUPFAM" id="SSF100939">
    <property type="entry name" value="SPOC domain-like"/>
    <property type="match status" value="1"/>
</dbReference>
<dbReference type="GO" id="GO:0043564">
    <property type="term" value="C:Ku70:Ku80 complex"/>
    <property type="evidence" value="ECO:0007669"/>
    <property type="project" value="TreeGrafter"/>
</dbReference>
<dbReference type="InterPro" id="IPR014893">
    <property type="entry name" value="Ku_PK_bind"/>
</dbReference>
<dbReference type="InterPro" id="IPR036494">
    <property type="entry name" value="Ku_C_sf"/>
</dbReference>
<dbReference type="AlphaFoldDB" id="A0A8C2B8B4"/>
<dbReference type="InterPro" id="IPR005160">
    <property type="entry name" value="Ku_C"/>
</dbReference>
<dbReference type="Ensembl" id="ENSCCRT00015119452.1">
    <property type="protein sequence ID" value="ENSCCRP00015115794.1"/>
    <property type="gene ID" value="ENSCCRG00015045750.1"/>
</dbReference>
<feature type="domain" description="Ku C-terminal" evidence="3">
    <location>
        <begin position="366"/>
        <end position="420"/>
    </location>
</feature>
<evidence type="ECO:0000313" key="5">
    <source>
        <dbReference type="Proteomes" id="UP000694700"/>
    </source>
</evidence>
<dbReference type="Pfam" id="PF03731">
    <property type="entry name" value="Ku_N"/>
    <property type="match status" value="1"/>
</dbReference>
<dbReference type="InterPro" id="IPR036465">
    <property type="entry name" value="vWFA_dom_sf"/>
</dbReference>
<dbReference type="Pfam" id="PF08785">
    <property type="entry name" value="Ku_PK_bind"/>
    <property type="match status" value="1"/>
</dbReference>
<protein>
    <submittedName>
        <fullName evidence="4">Uncharacterized protein</fullName>
    </submittedName>
</protein>
<dbReference type="PANTHER" id="PTHR12604:SF4">
    <property type="entry name" value="X-RAY REPAIR CROSS-COMPLEMENTING PROTEIN 5"/>
    <property type="match status" value="1"/>
</dbReference>
<dbReference type="GO" id="GO:0003678">
    <property type="term" value="F:DNA helicase activity"/>
    <property type="evidence" value="ECO:0007669"/>
    <property type="project" value="InterPro"/>
</dbReference>
<feature type="domain" description="Ku70/Ku80 C-terminal arm" evidence="1">
    <location>
        <begin position="262"/>
        <end position="338"/>
    </location>
</feature>
<dbReference type="InterPro" id="IPR016194">
    <property type="entry name" value="SPOC-like_C_dom_sf"/>
</dbReference>
<dbReference type="InterPro" id="IPR005161">
    <property type="entry name" value="Ku_N"/>
</dbReference>
<dbReference type="Proteomes" id="UP000694700">
    <property type="component" value="Unplaced"/>
</dbReference>
<dbReference type="SUPFAM" id="SSF101420">
    <property type="entry name" value="C-terminal domain of Ku80"/>
    <property type="match status" value="1"/>
</dbReference>
<proteinExistence type="predicted"/>
<dbReference type="PANTHER" id="PTHR12604">
    <property type="entry name" value="KU AUTOANTIGEN DNA HELICASE"/>
    <property type="match status" value="1"/>
</dbReference>
<reference evidence="4" key="1">
    <citation type="submission" date="2025-08" db="UniProtKB">
        <authorList>
            <consortium name="Ensembl"/>
        </authorList>
    </citation>
    <scope>IDENTIFICATION</scope>
</reference>
<dbReference type="GO" id="GO:0003690">
    <property type="term" value="F:double-stranded DNA binding"/>
    <property type="evidence" value="ECO:0007669"/>
    <property type="project" value="TreeGrafter"/>
</dbReference>
<evidence type="ECO:0000259" key="2">
    <source>
        <dbReference type="Pfam" id="PF03731"/>
    </source>
</evidence>
<accession>A0A8C2B8B4</accession>
<dbReference type="Gene3D" id="3.40.50.410">
    <property type="entry name" value="von Willebrand factor, type A domain"/>
    <property type="match status" value="1"/>
</dbReference>
<dbReference type="GO" id="GO:0006303">
    <property type="term" value="P:double-strand break repair via nonhomologous end joining"/>
    <property type="evidence" value="ECO:0007669"/>
    <property type="project" value="InterPro"/>
</dbReference>
<evidence type="ECO:0000259" key="1">
    <source>
        <dbReference type="Pfam" id="PF03730"/>
    </source>
</evidence>